<reference evidence="1 2" key="1">
    <citation type="submission" date="2017-08" db="EMBL/GenBank/DDBJ databases">
        <title>Infants hospitalized years apart are colonized by the same room-sourced microbial strains.</title>
        <authorList>
            <person name="Brooks B."/>
            <person name="Olm M.R."/>
            <person name="Firek B.A."/>
            <person name="Baker R."/>
            <person name="Thomas B.C."/>
            <person name="Morowitz M.J."/>
            <person name="Banfield J.F."/>
        </authorList>
    </citation>
    <scope>NUCLEOTIDE SEQUENCE [LARGE SCALE GENOMIC DNA]</scope>
    <source>
        <strain evidence="1">S2_005_003_R2_43</strain>
    </source>
</reference>
<dbReference type="EMBL" id="QFPN01000001">
    <property type="protein sequence ID" value="PZQ19335.1"/>
    <property type="molecule type" value="Genomic_DNA"/>
</dbReference>
<comment type="caution">
    <text evidence="1">The sequence shown here is derived from an EMBL/GenBank/DDBJ whole genome shotgun (WGS) entry which is preliminary data.</text>
</comment>
<proteinExistence type="predicted"/>
<dbReference type="AlphaFoldDB" id="A0A2W5KX86"/>
<evidence type="ECO:0008006" key="3">
    <source>
        <dbReference type="Google" id="ProtNLM"/>
    </source>
</evidence>
<accession>A0A2W5KX86</accession>
<protein>
    <recommendedName>
        <fullName evidence="3">Phosphoadenosine phosphosulfate reductase</fullName>
    </recommendedName>
</protein>
<organism evidence="1 2">
    <name type="scientific">Ancylobacter novellus</name>
    <name type="common">Thiobacillus novellus</name>
    <dbReference type="NCBI Taxonomy" id="921"/>
    <lineage>
        <taxon>Bacteria</taxon>
        <taxon>Pseudomonadati</taxon>
        <taxon>Pseudomonadota</taxon>
        <taxon>Alphaproteobacteria</taxon>
        <taxon>Hyphomicrobiales</taxon>
        <taxon>Xanthobacteraceae</taxon>
        <taxon>Ancylobacter</taxon>
    </lineage>
</organism>
<sequence length="261" mass="29255">MRVLSLGSGIQSSTLAHMAAHGEIEGPAPDFALLAEMEELEATERQTDFLSSGNVLPFPIDRTGNGRLLSEDLRARAQGTGRGVSIPFFTERGQARRQCTREFKVQPIEKRLRHLLGFKPRQRIPPKSAEVWIGFSTDEVIRAGPAYSPWVVHRFPLLELGMSVHDCIAWLERHGYPVPQRSKCVFCPFRTNAEWRWMKANEPESWSRAVAVDKDVRSHGHLRVPGFLHPSLKPLDEVDLSTPEQRGQGSLLEVCEAGCGL</sequence>
<evidence type="ECO:0000313" key="1">
    <source>
        <dbReference type="EMBL" id="PZQ19335.1"/>
    </source>
</evidence>
<evidence type="ECO:0000313" key="2">
    <source>
        <dbReference type="Proteomes" id="UP000249577"/>
    </source>
</evidence>
<name>A0A2W5KX86_ANCNO</name>
<dbReference type="Proteomes" id="UP000249577">
    <property type="component" value="Unassembled WGS sequence"/>
</dbReference>
<gene>
    <name evidence="1" type="ORF">DI565_00595</name>
</gene>